<dbReference type="Gene3D" id="3.40.630.30">
    <property type="match status" value="1"/>
</dbReference>
<evidence type="ECO:0000313" key="2">
    <source>
        <dbReference type="Proteomes" id="UP000886722"/>
    </source>
</evidence>
<name>A0A9D1KF66_9BACT</name>
<dbReference type="EMBL" id="DVKT01000066">
    <property type="protein sequence ID" value="HIT40152.1"/>
    <property type="molecule type" value="Genomic_DNA"/>
</dbReference>
<evidence type="ECO:0000313" key="1">
    <source>
        <dbReference type="EMBL" id="HIT40152.1"/>
    </source>
</evidence>
<comment type="caution">
    <text evidence="1">The sequence shown here is derived from an EMBL/GenBank/DDBJ whole genome shotgun (WGS) entry which is preliminary data.</text>
</comment>
<gene>
    <name evidence="1" type="ORF">IAD06_08990</name>
</gene>
<reference evidence="1" key="2">
    <citation type="journal article" date="2021" name="PeerJ">
        <title>Extensive microbial diversity within the chicken gut microbiome revealed by metagenomics and culture.</title>
        <authorList>
            <person name="Gilroy R."/>
            <person name="Ravi A."/>
            <person name="Getino M."/>
            <person name="Pursley I."/>
            <person name="Horton D.L."/>
            <person name="Alikhan N.F."/>
            <person name="Baker D."/>
            <person name="Gharbi K."/>
            <person name="Hall N."/>
            <person name="Watson M."/>
            <person name="Adriaenssens E.M."/>
            <person name="Foster-Nyarko E."/>
            <person name="Jarju S."/>
            <person name="Secka A."/>
            <person name="Antonio M."/>
            <person name="Oren A."/>
            <person name="Chaudhuri R.R."/>
            <person name="La Ragione R."/>
            <person name="Hildebrand F."/>
            <person name="Pallen M.J."/>
        </authorList>
    </citation>
    <scope>NUCLEOTIDE SEQUENCE</scope>
    <source>
        <strain evidence="1">21143</strain>
    </source>
</reference>
<sequence>MKVRKAVEKDLGTLERIFDKARLFMKESGNPAQWIDGYPAPDRIMADIKNGDCYCVVDDTGHVVGTFAFIVGEDPNYKEIRNGSWLNDRPYATIHRLASDGTCRGVADTCFRWCLARQENIRVDTHADNKILQRFLQKYGFSFCGIIRVANGTERLAFQKEIRS</sequence>
<proteinExistence type="predicted"/>
<protein>
    <submittedName>
        <fullName evidence="1">GNAT family N-acetyltransferase</fullName>
    </submittedName>
</protein>
<dbReference type="Proteomes" id="UP000886722">
    <property type="component" value="Unassembled WGS sequence"/>
</dbReference>
<reference evidence="1" key="1">
    <citation type="submission" date="2020-10" db="EMBL/GenBank/DDBJ databases">
        <authorList>
            <person name="Gilroy R."/>
        </authorList>
    </citation>
    <scope>NUCLEOTIDE SEQUENCE</scope>
    <source>
        <strain evidence="1">21143</strain>
    </source>
</reference>
<dbReference type="AlphaFoldDB" id="A0A9D1KF66"/>
<organism evidence="1 2">
    <name type="scientific">Candidatus Caccoplasma intestinavium</name>
    <dbReference type="NCBI Taxonomy" id="2840716"/>
    <lineage>
        <taxon>Bacteria</taxon>
        <taxon>Pseudomonadati</taxon>
        <taxon>Bacteroidota</taxon>
        <taxon>Bacteroidia</taxon>
        <taxon>Bacteroidales</taxon>
        <taxon>Bacteroidaceae</taxon>
        <taxon>Bacteroidaceae incertae sedis</taxon>
        <taxon>Candidatus Caccoplasma</taxon>
    </lineage>
</organism>
<accession>A0A9D1KF66</accession>
<dbReference type="InterPro" id="IPR016181">
    <property type="entry name" value="Acyl_CoA_acyltransferase"/>
</dbReference>
<dbReference type="SUPFAM" id="SSF55729">
    <property type="entry name" value="Acyl-CoA N-acyltransferases (Nat)"/>
    <property type="match status" value="1"/>
</dbReference>